<reference evidence="2" key="1">
    <citation type="journal article" date="2013" name="Science">
        <title>The Amborella genome and the evolution of flowering plants.</title>
        <authorList>
            <consortium name="Amborella Genome Project"/>
        </authorList>
    </citation>
    <scope>NUCLEOTIDE SEQUENCE [LARGE SCALE GENOMIC DNA]</scope>
</reference>
<evidence type="ECO:0000313" key="2">
    <source>
        <dbReference type="Proteomes" id="UP000017836"/>
    </source>
</evidence>
<gene>
    <name evidence="1" type="ORF">AMTR_s00043p00142270</name>
</gene>
<dbReference type="HOGENOM" id="CLU_2534079_0_0_1"/>
<proteinExistence type="predicted"/>
<sequence>MINGNAVTLNYGLPISVFVSTELSILSYIGNALGPLQFLSGFKNGEGCRFGEGSTRIGIGPQFCRARQLVHVKYFYYKGSTKTK</sequence>
<dbReference type="Proteomes" id="UP000017836">
    <property type="component" value="Unassembled WGS sequence"/>
</dbReference>
<name>W1PYY3_AMBTC</name>
<accession>W1PYY3</accession>
<organism evidence="1 2">
    <name type="scientific">Amborella trichopoda</name>
    <dbReference type="NCBI Taxonomy" id="13333"/>
    <lineage>
        <taxon>Eukaryota</taxon>
        <taxon>Viridiplantae</taxon>
        <taxon>Streptophyta</taxon>
        <taxon>Embryophyta</taxon>
        <taxon>Tracheophyta</taxon>
        <taxon>Spermatophyta</taxon>
        <taxon>Magnoliopsida</taxon>
        <taxon>Amborellales</taxon>
        <taxon>Amborellaceae</taxon>
        <taxon>Amborella</taxon>
    </lineage>
</organism>
<keyword evidence="2" id="KW-1185">Reference proteome</keyword>
<dbReference type="EMBL" id="KI392605">
    <property type="protein sequence ID" value="ERN12740.1"/>
    <property type="molecule type" value="Genomic_DNA"/>
</dbReference>
<dbReference type="AlphaFoldDB" id="W1PYY3"/>
<protein>
    <submittedName>
        <fullName evidence="1">Uncharacterized protein</fullName>
    </submittedName>
</protein>
<dbReference type="Gramene" id="ERN12740">
    <property type="protein sequence ID" value="ERN12740"/>
    <property type="gene ID" value="AMTR_s00043p00142270"/>
</dbReference>
<evidence type="ECO:0000313" key="1">
    <source>
        <dbReference type="EMBL" id="ERN12740.1"/>
    </source>
</evidence>
<feature type="non-terminal residue" evidence="1">
    <location>
        <position position="84"/>
    </location>
</feature>